<dbReference type="EMBL" id="JAVRFH010000050">
    <property type="protein sequence ID" value="MDT0615015.1"/>
    <property type="molecule type" value="Genomic_DNA"/>
</dbReference>
<reference evidence="1" key="1">
    <citation type="submission" date="2024-05" db="EMBL/GenBank/DDBJ databases">
        <title>30 novel species of actinomycetes from the DSMZ collection.</title>
        <authorList>
            <person name="Nouioui I."/>
        </authorList>
    </citation>
    <scope>NUCLEOTIDE SEQUENCE</scope>
    <source>
        <strain evidence="1">DSM 40712</strain>
    </source>
</reference>
<protein>
    <submittedName>
        <fullName evidence="1">Uncharacterized protein</fullName>
    </submittedName>
</protein>
<evidence type="ECO:0000313" key="1">
    <source>
        <dbReference type="EMBL" id="MDT0615015.1"/>
    </source>
</evidence>
<gene>
    <name evidence="1" type="ORF">RM812_33125</name>
</gene>
<name>A0ABU3AYT7_9ACTN</name>
<dbReference type="RefSeq" id="WP_311581120.1">
    <property type="nucleotide sequence ID" value="NZ_JAVRFH010000050.1"/>
</dbReference>
<evidence type="ECO:0000313" key="2">
    <source>
        <dbReference type="Proteomes" id="UP001180724"/>
    </source>
</evidence>
<sequence>MDELADSRLAPSGRESGIELADMVLGPAQLDAGENVDDRAAGLLVE</sequence>
<comment type="caution">
    <text evidence="1">The sequence shown here is derived from an EMBL/GenBank/DDBJ whole genome shotgun (WGS) entry which is preliminary data.</text>
</comment>
<keyword evidence="2" id="KW-1185">Reference proteome</keyword>
<dbReference type="Proteomes" id="UP001180724">
    <property type="component" value="Unassembled WGS sequence"/>
</dbReference>
<organism evidence="1 2">
    <name type="scientific">Streptomyces lancefieldiae</name>
    <dbReference type="NCBI Taxonomy" id="3075520"/>
    <lineage>
        <taxon>Bacteria</taxon>
        <taxon>Bacillati</taxon>
        <taxon>Actinomycetota</taxon>
        <taxon>Actinomycetes</taxon>
        <taxon>Kitasatosporales</taxon>
        <taxon>Streptomycetaceae</taxon>
        <taxon>Streptomyces</taxon>
    </lineage>
</organism>
<proteinExistence type="predicted"/>
<accession>A0ABU3AYT7</accession>